<dbReference type="EMBL" id="JBBNAE010000008">
    <property type="protein sequence ID" value="KAK9102013.1"/>
    <property type="molecule type" value="Genomic_DNA"/>
</dbReference>
<keyword evidence="2" id="KW-1185">Reference proteome</keyword>
<organism evidence="1 2">
    <name type="scientific">Stephania japonica</name>
    <dbReference type="NCBI Taxonomy" id="461633"/>
    <lineage>
        <taxon>Eukaryota</taxon>
        <taxon>Viridiplantae</taxon>
        <taxon>Streptophyta</taxon>
        <taxon>Embryophyta</taxon>
        <taxon>Tracheophyta</taxon>
        <taxon>Spermatophyta</taxon>
        <taxon>Magnoliopsida</taxon>
        <taxon>Ranunculales</taxon>
        <taxon>Menispermaceae</taxon>
        <taxon>Menispermoideae</taxon>
        <taxon>Cissampelideae</taxon>
        <taxon>Stephania</taxon>
    </lineage>
</organism>
<evidence type="ECO:0000313" key="2">
    <source>
        <dbReference type="Proteomes" id="UP001417504"/>
    </source>
</evidence>
<accession>A0AAP0HUK1</accession>
<protein>
    <submittedName>
        <fullName evidence="1">Uncharacterized protein</fullName>
    </submittedName>
</protein>
<reference evidence="1 2" key="1">
    <citation type="submission" date="2024-01" db="EMBL/GenBank/DDBJ databases">
        <title>Genome assemblies of Stephania.</title>
        <authorList>
            <person name="Yang L."/>
        </authorList>
    </citation>
    <scope>NUCLEOTIDE SEQUENCE [LARGE SCALE GENOMIC DNA]</scope>
    <source>
        <strain evidence="1">QJT</strain>
        <tissue evidence="1">Leaf</tissue>
    </source>
</reference>
<sequence length="63" mass="7206">MDVKKLLQEQVRNRVVLSNRSTNGVSDTLTKLARERKLNVVRMKISKSTAHLPQKQILAVHDL</sequence>
<evidence type="ECO:0000313" key="1">
    <source>
        <dbReference type="EMBL" id="KAK9102013.1"/>
    </source>
</evidence>
<name>A0AAP0HUK1_9MAGN</name>
<gene>
    <name evidence="1" type="ORF">Sjap_019267</name>
</gene>
<dbReference type="Proteomes" id="UP001417504">
    <property type="component" value="Unassembled WGS sequence"/>
</dbReference>
<proteinExistence type="predicted"/>
<comment type="caution">
    <text evidence="1">The sequence shown here is derived from an EMBL/GenBank/DDBJ whole genome shotgun (WGS) entry which is preliminary data.</text>
</comment>
<dbReference type="AlphaFoldDB" id="A0AAP0HUK1"/>